<keyword evidence="1" id="KW-0472">Membrane</keyword>
<keyword evidence="1" id="KW-0812">Transmembrane</keyword>
<proteinExistence type="predicted"/>
<gene>
    <name evidence="2" type="ORF">TSAR_012322</name>
</gene>
<evidence type="ECO:0000313" key="2">
    <source>
        <dbReference type="EMBL" id="OXU29737.1"/>
    </source>
</evidence>
<evidence type="ECO:0000313" key="3">
    <source>
        <dbReference type="Proteomes" id="UP000215335"/>
    </source>
</evidence>
<protein>
    <submittedName>
        <fullName evidence="2">Uncharacterized protein</fullName>
    </submittedName>
</protein>
<name>A0A232FHC1_9HYME</name>
<keyword evidence="3" id="KW-1185">Reference proteome</keyword>
<keyword evidence="1" id="KW-1133">Transmembrane helix</keyword>
<comment type="caution">
    <text evidence="2">The sequence shown here is derived from an EMBL/GenBank/DDBJ whole genome shotgun (WGS) entry which is preliminary data.</text>
</comment>
<organism evidence="2 3">
    <name type="scientific">Trichomalopsis sarcophagae</name>
    <dbReference type="NCBI Taxonomy" id="543379"/>
    <lineage>
        <taxon>Eukaryota</taxon>
        <taxon>Metazoa</taxon>
        <taxon>Ecdysozoa</taxon>
        <taxon>Arthropoda</taxon>
        <taxon>Hexapoda</taxon>
        <taxon>Insecta</taxon>
        <taxon>Pterygota</taxon>
        <taxon>Neoptera</taxon>
        <taxon>Endopterygota</taxon>
        <taxon>Hymenoptera</taxon>
        <taxon>Apocrita</taxon>
        <taxon>Proctotrupomorpha</taxon>
        <taxon>Chalcidoidea</taxon>
        <taxon>Pteromalidae</taxon>
        <taxon>Pteromalinae</taxon>
        <taxon>Trichomalopsis</taxon>
    </lineage>
</organism>
<reference evidence="2 3" key="1">
    <citation type="journal article" date="2017" name="Curr. Biol.">
        <title>The Evolution of Venom by Co-option of Single-Copy Genes.</title>
        <authorList>
            <person name="Martinson E.O."/>
            <person name="Mrinalini"/>
            <person name="Kelkar Y.D."/>
            <person name="Chang C.H."/>
            <person name="Werren J.H."/>
        </authorList>
    </citation>
    <scope>NUCLEOTIDE SEQUENCE [LARGE SCALE GENOMIC DNA]</scope>
    <source>
        <strain evidence="2 3">Alberta</strain>
        <tissue evidence="2">Whole body</tissue>
    </source>
</reference>
<dbReference type="Proteomes" id="UP000215335">
    <property type="component" value="Unassembled WGS sequence"/>
</dbReference>
<feature type="transmembrane region" description="Helical" evidence="1">
    <location>
        <begin position="120"/>
        <end position="146"/>
    </location>
</feature>
<dbReference type="EMBL" id="NNAY01000245">
    <property type="protein sequence ID" value="OXU29737.1"/>
    <property type="molecule type" value="Genomic_DNA"/>
</dbReference>
<evidence type="ECO:0000256" key="1">
    <source>
        <dbReference type="SAM" id="Phobius"/>
    </source>
</evidence>
<sequence length="188" mass="21557">MAPNYSKIDDKVTVEEEIIVNRDVSVSYYISEFFVYLQNVTGFKKEAFTRTGMQSYLKNIGKQLYQMDIRGDLLETILKVVKIFTTVVNKDTLEAGISLFIDVLHKVTCFLFTSYVGKGILFITSGLSSAMSAFVFGMFFVMDFIFNQLSANCFYQLKNWILCFFRSEKITQFFDSVFGTYGRAITLA</sequence>
<dbReference type="AlphaFoldDB" id="A0A232FHC1"/>
<accession>A0A232FHC1</accession>